<sequence>MTLTLMLFPTEYEADPWLLEQMAKHPLLDPWVDKAEEARQYREVSALTTVDWRSNRFSGGHMPPAARAAKAAGECVLISPTNPNDLFILDTPYGTGYDKKGWTGSEVASGRLREAIKHAVLVASDWRLAPRKPGQPVRKNERDLVFQSEFKRLIDEARPEHPYLADMMEEAGSYLATAGIPDSGMECCGGANELERRAATDGPKA</sequence>
<keyword evidence="2" id="KW-1185">Reference proteome</keyword>
<protein>
    <submittedName>
        <fullName evidence="1">Uncharacterized protein</fullName>
    </submittedName>
</protein>
<evidence type="ECO:0000313" key="1">
    <source>
        <dbReference type="EMBL" id="EIE26226.1"/>
    </source>
</evidence>
<dbReference type="KEGG" id="csl:COCSUDRAFT_61207"/>
<dbReference type="GeneID" id="17044230"/>
<name>I0Z6F7_COCSC</name>
<reference evidence="1 2" key="1">
    <citation type="journal article" date="2012" name="Genome Biol.">
        <title>The genome of the polar eukaryotic microalga coccomyxa subellipsoidea reveals traits of cold adaptation.</title>
        <authorList>
            <person name="Blanc G."/>
            <person name="Agarkova I."/>
            <person name="Grimwood J."/>
            <person name="Kuo A."/>
            <person name="Brueggeman A."/>
            <person name="Dunigan D."/>
            <person name="Gurnon J."/>
            <person name="Ladunga I."/>
            <person name="Lindquist E."/>
            <person name="Lucas S."/>
            <person name="Pangilinan J."/>
            <person name="Proschold T."/>
            <person name="Salamov A."/>
            <person name="Schmutz J."/>
            <person name="Weeks D."/>
            <person name="Yamada T."/>
            <person name="Claverie J.M."/>
            <person name="Grigoriev I."/>
            <person name="Van Etten J."/>
            <person name="Lomsadze A."/>
            <person name="Borodovsky M."/>
        </authorList>
    </citation>
    <scope>NUCLEOTIDE SEQUENCE [LARGE SCALE GENOMIC DNA]</scope>
    <source>
        <strain evidence="1 2">C-169</strain>
    </source>
</reference>
<dbReference type="AlphaFoldDB" id="I0Z6F7"/>
<dbReference type="Proteomes" id="UP000007264">
    <property type="component" value="Unassembled WGS sequence"/>
</dbReference>
<organism evidence="1 2">
    <name type="scientific">Coccomyxa subellipsoidea (strain C-169)</name>
    <name type="common">Green microalga</name>
    <dbReference type="NCBI Taxonomy" id="574566"/>
    <lineage>
        <taxon>Eukaryota</taxon>
        <taxon>Viridiplantae</taxon>
        <taxon>Chlorophyta</taxon>
        <taxon>core chlorophytes</taxon>
        <taxon>Trebouxiophyceae</taxon>
        <taxon>Trebouxiophyceae incertae sedis</taxon>
        <taxon>Coccomyxaceae</taxon>
        <taxon>Coccomyxa</taxon>
        <taxon>Coccomyxa subellipsoidea</taxon>
    </lineage>
</organism>
<dbReference type="RefSeq" id="XP_005650770.1">
    <property type="nucleotide sequence ID" value="XM_005650713.1"/>
</dbReference>
<accession>I0Z6F7</accession>
<dbReference type="EMBL" id="AGSI01000003">
    <property type="protein sequence ID" value="EIE26226.1"/>
    <property type="molecule type" value="Genomic_DNA"/>
</dbReference>
<comment type="caution">
    <text evidence="1">The sequence shown here is derived from an EMBL/GenBank/DDBJ whole genome shotgun (WGS) entry which is preliminary data.</text>
</comment>
<gene>
    <name evidence="1" type="ORF">COCSUDRAFT_61207</name>
</gene>
<proteinExistence type="predicted"/>
<evidence type="ECO:0000313" key="2">
    <source>
        <dbReference type="Proteomes" id="UP000007264"/>
    </source>
</evidence>